<gene>
    <name evidence="2" type="ORF">COR50_13345</name>
</gene>
<proteinExistence type="predicted"/>
<dbReference type="AlphaFoldDB" id="A0A291QVW0"/>
<name>A0A291QVW0_9BACT</name>
<feature type="region of interest" description="Disordered" evidence="1">
    <location>
        <begin position="47"/>
        <end position="70"/>
    </location>
</feature>
<feature type="compositionally biased region" description="Basic residues" evidence="1">
    <location>
        <begin position="50"/>
        <end position="70"/>
    </location>
</feature>
<dbReference type="Proteomes" id="UP000220133">
    <property type="component" value="Chromosome"/>
</dbReference>
<sequence length="70" mass="8053">MLYKFVSSYQQGFPEIQDKITQRAGSESFPPGIHGVPLRVGLLQGTLRSRATHRRLRRRLPHPSRKNSIQ</sequence>
<evidence type="ECO:0000313" key="2">
    <source>
        <dbReference type="EMBL" id="ATL48070.1"/>
    </source>
</evidence>
<keyword evidence="3" id="KW-1185">Reference proteome</keyword>
<reference evidence="2 3" key="1">
    <citation type="submission" date="2017-10" db="EMBL/GenBank/DDBJ databases">
        <title>Paenichitinophaga pekingensis gen. nov., sp. nov., isolated from activated sludge.</title>
        <authorList>
            <person name="Jin D."/>
            <person name="Kong X."/>
            <person name="Deng Y."/>
            <person name="Bai Z."/>
        </authorList>
    </citation>
    <scope>NUCLEOTIDE SEQUENCE [LARGE SCALE GENOMIC DNA]</scope>
    <source>
        <strain evidence="2 3">13</strain>
    </source>
</reference>
<evidence type="ECO:0000256" key="1">
    <source>
        <dbReference type="SAM" id="MobiDB-lite"/>
    </source>
</evidence>
<dbReference type="EMBL" id="CP023777">
    <property type="protein sequence ID" value="ATL48070.1"/>
    <property type="molecule type" value="Genomic_DNA"/>
</dbReference>
<accession>A0A291QVW0</accession>
<dbReference type="KEGG" id="cbae:COR50_13345"/>
<protein>
    <submittedName>
        <fullName evidence="2">Uncharacterized protein</fullName>
    </submittedName>
</protein>
<organism evidence="2 3">
    <name type="scientific">Chitinophaga caeni</name>
    <dbReference type="NCBI Taxonomy" id="2029983"/>
    <lineage>
        <taxon>Bacteria</taxon>
        <taxon>Pseudomonadati</taxon>
        <taxon>Bacteroidota</taxon>
        <taxon>Chitinophagia</taxon>
        <taxon>Chitinophagales</taxon>
        <taxon>Chitinophagaceae</taxon>
        <taxon>Chitinophaga</taxon>
    </lineage>
</organism>
<evidence type="ECO:0000313" key="3">
    <source>
        <dbReference type="Proteomes" id="UP000220133"/>
    </source>
</evidence>